<accession>A0A941W6B7</accession>
<dbReference type="Pfam" id="PF01041">
    <property type="entry name" value="DegT_DnrJ_EryC1"/>
    <property type="match status" value="1"/>
</dbReference>
<protein>
    <submittedName>
        <fullName evidence="6">dTDP-3-amino-3,4,6-trideoxy-alpha-D-glucose transaminase</fullName>
    </submittedName>
</protein>
<evidence type="ECO:0000313" key="6">
    <source>
        <dbReference type="EMBL" id="MBS1258895.1"/>
    </source>
</evidence>
<sequence>MSSAVGEKTITRVPLVDLKRQYHSIKGEVDSAIQDVLESQAFILGPQVKEFENLFASYCNTKHAIGVSSGTDALLLALKSLGIGDGDEVITSPFTFFATVGSICNTGAKPVFVDIEPESFNIRPDLIEKCISKKTKAIIPVHIYGQCADMDPILEIAKKHDIRVIEDSAQAIGAEYKDKKSGSIGDLGCFSFFPSKNLGGLGDGGMITCSSDELEELIYMLRIHGGKPKNYYSIIGINGRLDTIQAAVLIKKLGHIELWCEKRREKASYYSQKMKELDLATPETMSFNKHVFHQYVIRTKERDRLMEHLTANNIGTAVHYPVPQHLQKCLAHLGYKEGDLPEAENAAKEIVSLPIFPEITKEEQDYVINSINNFLSTSNN</sequence>
<dbReference type="SUPFAM" id="SSF53383">
    <property type="entry name" value="PLP-dependent transferases"/>
    <property type="match status" value="1"/>
</dbReference>
<evidence type="ECO:0000313" key="7">
    <source>
        <dbReference type="Proteomes" id="UP000722750"/>
    </source>
</evidence>
<proteinExistence type="inferred from homology"/>
<dbReference type="Proteomes" id="UP000722750">
    <property type="component" value="Unassembled WGS sequence"/>
</dbReference>
<dbReference type="GO" id="GO:0008483">
    <property type="term" value="F:transaminase activity"/>
    <property type="evidence" value="ECO:0007669"/>
    <property type="project" value="TreeGrafter"/>
</dbReference>
<dbReference type="EMBL" id="JAANXD010000076">
    <property type="protein sequence ID" value="MBS1258895.1"/>
    <property type="molecule type" value="Genomic_DNA"/>
</dbReference>
<gene>
    <name evidence="6" type="ORF">MAG551_01959</name>
</gene>
<name>A0A941W6B7_9BACT</name>
<evidence type="ECO:0000256" key="4">
    <source>
        <dbReference type="PIRSR" id="PIRSR000390-2"/>
    </source>
</evidence>
<dbReference type="InterPro" id="IPR015422">
    <property type="entry name" value="PyrdxlP-dep_Trfase_small"/>
</dbReference>
<evidence type="ECO:0000256" key="5">
    <source>
        <dbReference type="RuleBase" id="RU004508"/>
    </source>
</evidence>
<dbReference type="InterPro" id="IPR000653">
    <property type="entry name" value="DegT/StrS_aminotransferase"/>
</dbReference>
<organism evidence="6 7">
    <name type="scientific">Candidatus Scalindua arabica</name>
    <dbReference type="NCBI Taxonomy" id="1127984"/>
    <lineage>
        <taxon>Bacteria</taxon>
        <taxon>Pseudomonadati</taxon>
        <taxon>Planctomycetota</taxon>
        <taxon>Candidatus Brocadiia</taxon>
        <taxon>Candidatus Brocadiales</taxon>
        <taxon>Candidatus Scalinduaceae</taxon>
        <taxon>Candidatus Scalindua</taxon>
    </lineage>
</organism>
<dbReference type="PANTHER" id="PTHR30244">
    <property type="entry name" value="TRANSAMINASE"/>
    <property type="match status" value="1"/>
</dbReference>
<reference evidence="6" key="1">
    <citation type="journal article" date="2021" name="ISME J.">
        <title>Fine-scale metabolic discontinuity in a stratified prokaryote microbiome of a Red Sea deep halocline.</title>
        <authorList>
            <person name="Michoud G."/>
            <person name="Ngugi D.K."/>
            <person name="Barozzi A."/>
            <person name="Merlino G."/>
            <person name="Calleja M.L."/>
            <person name="Delgado-Huertas A."/>
            <person name="Moran X.A.G."/>
            <person name="Daffonchio D."/>
        </authorList>
    </citation>
    <scope>NUCLEOTIDE SEQUENCE</scope>
    <source>
        <strain evidence="6">SuakinDeep_MAG55_1</strain>
    </source>
</reference>
<evidence type="ECO:0000256" key="2">
    <source>
        <dbReference type="ARBA" id="ARBA00037999"/>
    </source>
</evidence>
<dbReference type="Gene3D" id="3.90.1150.10">
    <property type="entry name" value="Aspartate Aminotransferase, domain 1"/>
    <property type="match status" value="1"/>
</dbReference>
<dbReference type="GO" id="GO:0030170">
    <property type="term" value="F:pyridoxal phosphate binding"/>
    <property type="evidence" value="ECO:0007669"/>
    <property type="project" value="UniProtKB-ARBA"/>
</dbReference>
<keyword evidence="1 4" id="KW-0663">Pyridoxal phosphate</keyword>
<feature type="modified residue" description="N6-(pyridoxal phosphate)lysine" evidence="4">
    <location>
        <position position="196"/>
    </location>
</feature>
<dbReference type="GO" id="GO:0000271">
    <property type="term" value="P:polysaccharide biosynthetic process"/>
    <property type="evidence" value="ECO:0007669"/>
    <property type="project" value="TreeGrafter"/>
</dbReference>
<evidence type="ECO:0000256" key="3">
    <source>
        <dbReference type="PIRSR" id="PIRSR000390-1"/>
    </source>
</evidence>
<comment type="caution">
    <text evidence="6">The sequence shown here is derived from an EMBL/GenBank/DDBJ whole genome shotgun (WGS) entry which is preliminary data.</text>
</comment>
<evidence type="ECO:0000256" key="1">
    <source>
        <dbReference type="ARBA" id="ARBA00022898"/>
    </source>
</evidence>
<comment type="similarity">
    <text evidence="2 5">Belongs to the DegT/DnrJ/EryC1 family.</text>
</comment>
<dbReference type="PANTHER" id="PTHR30244:SF36">
    <property type="entry name" value="3-OXO-GLUCOSE-6-PHOSPHATE:GLUTAMATE AMINOTRANSFERASE"/>
    <property type="match status" value="1"/>
</dbReference>
<dbReference type="CDD" id="cd00616">
    <property type="entry name" value="AHBA_syn"/>
    <property type="match status" value="1"/>
</dbReference>
<dbReference type="InterPro" id="IPR015424">
    <property type="entry name" value="PyrdxlP-dep_Trfase"/>
</dbReference>
<dbReference type="AlphaFoldDB" id="A0A941W6B7"/>
<dbReference type="FunFam" id="3.40.640.10:FF:000089">
    <property type="entry name" value="Aminotransferase, DegT/DnrJ/EryC1/StrS family"/>
    <property type="match status" value="1"/>
</dbReference>
<dbReference type="InterPro" id="IPR015421">
    <property type="entry name" value="PyrdxlP-dep_Trfase_major"/>
</dbReference>
<feature type="active site" description="Proton acceptor" evidence="3">
    <location>
        <position position="196"/>
    </location>
</feature>
<dbReference type="PIRSF" id="PIRSF000390">
    <property type="entry name" value="PLP_StrS"/>
    <property type="match status" value="1"/>
</dbReference>
<dbReference type="Gene3D" id="3.40.640.10">
    <property type="entry name" value="Type I PLP-dependent aspartate aminotransferase-like (Major domain)"/>
    <property type="match status" value="1"/>
</dbReference>